<protein>
    <submittedName>
        <fullName evidence="3">DUF1236 domain-containing protein</fullName>
    </submittedName>
</protein>
<dbReference type="Gene3D" id="2.30.30.40">
    <property type="entry name" value="SH3 Domains"/>
    <property type="match status" value="1"/>
</dbReference>
<feature type="domain" description="SH3b" evidence="2">
    <location>
        <begin position="31"/>
        <end position="78"/>
    </location>
</feature>
<organism evidence="3 4">
    <name type="scientific">Pseudaminobacter soli</name>
    <name type="common">ex Zhang et al. 2022</name>
    <dbReference type="NCBI Taxonomy" id="2831468"/>
    <lineage>
        <taxon>Bacteria</taxon>
        <taxon>Pseudomonadati</taxon>
        <taxon>Pseudomonadota</taxon>
        <taxon>Alphaproteobacteria</taxon>
        <taxon>Hyphomicrobiales</taxon>
        <taxon>Phyllobacteriaceae</taxon>
        <taxon>Pseudaminobacter</taxon>
    </lineage>
</organism>
<evidence type="ECO:0000313" key="4">
    <source>
        <dbReference type="Proteomes" id="UP000680348"/>
    </source>
</evidence>
<evidence type="ECO:0000256" key="1">
    <source>
        <dbReference type="SAM" id="SignalP"/>
    </source>
</evidence>
<reference evidence="3" key="1">
    <citation type="submission" date="2021-04" db="EMBL/GenBank/DDBJ databases">
        <title>Pseudaminobacter soli sp. nov., isolated from paddy soil contaminated by heavy metals.</title>
        <authorList>
            <person name="Zhang K."/>
        </authorList>
    </citation>
    <scope>NUCLEOTIDE SEQUENCE</scope>
    <source>
        <strain evidence="3">19-2017</strain>
    </source>
</reference>
<dbReference type="AlphaFoldDB" id="A0A942DV23"/>
<dbReference type="Pfam" id="PF08239">
    <property type="entry name" value="SH3_3"/>
    <property type="match status" value="1"/>
</dbReference>
<name>A0A942DV23_9HYPH</name>
<feature type="signal peptide" evidence="1">
    <location>
        <begin position="1"/>
        <end position="22"/>
    </location>
</feature>
<dbReference type="EMBL" id="JAGWCR010000002">
    <property type="protein sequence ID" value="MBS3647709.1"/>
    <property type="molecule type" value="Genomic_DNA"/>
</dbReference>
<evidence type="ECO:0000259" key="2">
    <source>
        <dbReference type="Pfam" id="PF08239"/>
    </source>
</evidence>
<evidence type="ECO:0000313" key="3">
    <source>
        <dbReference type="EMBL" id="MBS3647709.1"/>
    </source>
</evidence>
<keyword evidence="4" id="KW-1185">Reference proteome</keyword>
<keyword evidence="1" id="KW-0732">Signal</keyword>
<dbReference type="InterPro" id="IPR009642">
    <property type="entry name" value="DUF1236"/>
</dbReference>
<proteinExistence type="predicted"/>
<gene>
    <name evidence="3" type="ORF">KEU06_03590</name>
</gene>
<feature type="chain" id="PRO_5037184430" evidence="1">
    <location>
        <begin position="23"/>
        <end position="218"/>
    </location>
</feature>
<dbReference type="Pfam" id="PF06823">
    <property type="entry name" value="DUF1236"/>
    <property type="match status" value="1"/>
</dbReference>
<dbReference type="InterPro" id="IPR003646">
    <property type="entry name" value="SH3-like_bac-type"/>
</dbReference>
<dbReference type="Proteomes" id="UP000680348">
    <property type="component" value="Unassembled WGS sequence"/>
</dbReference>
<sequence>MKNITIPVALAATLALGGTALAQTAVQATTDLNVRAGPGSQYPVVGVLAAGQATTLKGCLANGKWCSVGEGWVYSQYLAGDFGGGQKVVVSQRPASANIAVVEAPDSGSAGAVAGGTTGAIAGAIAGGPVGALVGGVAGATIGGTMGEAVEPPAQVRQYVTSNRLDPVYLDGEVVVGATIPSSVQVREIPDYNYRYVNVNGQEVLVEPDSRRIVHIVR</sequence>
<dbReference type="RefSeq" id="WP_188253281.1">
    <property type="nucleotide sequence ID" value="NZ_JABVCF010000002.1"/>
</dbReference>
<accession>A0A942DV23</accession>
<comment type="caution">
    <text evidence="3">The sequence shown here is derived from an EMBL/GenBank/DDBJ whole genome shotgun (WGS) entry which is preliminary data.</text>
</comment>